<dbReference type="AlphaFoldDB" id="A0A8B8CUU2"/>
<dbReference type="SUPFAM" id="SSF56112">
    <property type="entry name" value="Protein kinase-like (PK-like)"/>
    <property type="match status" value="1"/>
</dbReference>
<dbReference type="InterPro" id="IPR045269">
    <property type="entry name" value="Atg1-like"/>
</dbReference>
<dbReference type="Pfam" id="PF00069">
    <property type="entry name" value="Pkinase"/>
    <property type="match status" value="1"/>
</dbReference>
<organism evidence="2 3">
    <name type="scientific">Crassostrea virginica</name>
    <name type="common">Eastern oyster</name>
    <dbReference type="NCBI Taxonomy" id="6565"/>
    <lineage>
        <taxon>Eukaryota</taxon>
        <taxon>Metazoa</taxon>
        <taxon>Spiralia</taxon>
        <taxon>Lophotrochozoa</taxon>
        <taxon>Mollusca</taxon>
        <taxon>Bivalvia</taxon>
        <taxon>Autobranchia</taxon>
        <taxon>Pteriomorphia</taxon>
        <taxon>Ostreida</taxon>
        <taxon>Ostreoidea</taxon>
        <taxon>Ostreidae</taxon>
        <taxon>Crassostrea</taxon>
    </lineage>
</organism>
<dbReference type="GO" id="GO:0004674">
    <property type="term" value="F:protein serine/threonine kinase activity"/>
    <property type="evidence" value="ECO:0007669"/>
    <property type="project" value="InterPro"/>
</dbReference>
<protein>
    <submittedName>
        <fullName evidence="3">CBL-interacting protein kinase 21-like</fullName>
    </submittedName>
</protein>
<dbReference type="PANTHER" id="PTHR24348:SF68">
    <property type="entry name" value="SERINE_THREONINE-PROTEIN KINASE ATG1C"/>
    <property type="match status" value="1"/>
</dbReference>
<evidence type="ECO:0000313" key="3">
    <source>
        <dbReference type="RefSeq" id="XP_022319632.1"/>
    </source>
</evidence>
<dbReference type="GO" id="GO:0005737">
    <property type="term" value="C:cytoplasm"/>
    <property type="evidence" value="ECO:0007669"/>
    <property type="project" value="TreeGrafter"/>
</dbReference>
<dbReference type="KEGG" id="cvn:111122272"/>
<evidence type="ECO:0000259" key="1">
    <source>
        <dbReference type="PROSITE" id="PS50011"/>
    </source>
</evidence>
<accession>A0A8B8CUU2</accession>
<feature type="domain" description="Protein kinase" evidence="1">
    <location>
        <begin position="6"/>
        <end position="270"/>
    </location>
</feature>
<name>A0A8B8CUU2_CRAVI</name>
<sequence length="271" mass="31156">MEEDAYIILNKINEGAFGGIFAVHSLADRKIYAMKQISFRGDISCDTYIKNEMKHLSILKHSNIIQLKDIIVREDTVNLIMDFAENGTLEDYILDHKPRDPEICKIFNQIVAAVNFCHLNGIAHRDVTPCNILITKDTSVRLADFGLSVLCRDSEGQVIFCDDYLGHLHYSAPEVLKKTPYDPLLADMWSLGVVLYFMIHSNVPFTGDEDNILSQEIEEEMTTHKLSQDNTIDHRPAPFLIIVRNLLRTEPRNRWLTDHVMDFVTKNTSFW</sequence>
<dbReference type="PROSITE" id="PS50011">
    <property type="entry name" value="PROTEIN_KINASE_DOM"/>
    <property type="match status" value="1"/>
</dbReference>
<reference evidence="3" key="1">
    <citation type="submission" date="2025-08" db="UniProtKB">
        <authorList>
            <consortium name="RefSeq"/>
        </authorList>
    </citation>
    <scope>IDENTIFICATION</scope>
    <source>
        <tissue evidence="3">Whole sample</tissue>
    </source>
</reference>
<dbReference type="InterPro" id="IPR011009">
    <property type="entry name" value="Kinase-like_dom_sf"/>
</dbReference>
<dbReference type="PANTHER" id="PTHR24348">
    <property type="entry name" value="SERINE/THREONINE-PROTEIN KINASE UNC-51-RELATED"/>
    <property type="match status" value="1"/>
</dbReference>
<dbReference type="Gene3D" id="1.10.510.10">
    <property type="entry name" value="Transferase(Phosphotransferase) domain 1"/>
    <property type="match status" value="1"/>
</dbReference>
<gene>
    <name evidence="3" type="primary">LOC111122272</name>
</gene>
<dbReference type="Proteomes" id="UP000694844">
    <property type="component" value="Chromosome 2"/>
</dbReference>
<dbReference type="GO" id="GO:0010506">
    <property type="term" value="P:regulation of autophagy"/>
    <property type="evidence" value="ECO:0007669"/>
    <property type="project" value="InterPro"/>
</dbReference>
<proteinExistence type="predicted"/>
<dbReference type="GeneID" id="111122272"/>
<dbReference type="GO" id="GO:0005524">
    <property type="term" value="F:ATP binding"/>
    <property type="evidence" value="ECO:0007669"/>
    <property type="project" value="InterPro"/>
</dbReference>
<dbReference type="OrthoDB" id="541276at2759"/>
<dbReference type="RefSeq" id="XP_022319632.1">
    <property type="nucleotide sequence ID" value="XM_022463924.1"/>
</dbReference>
<dbReference type="InterPro" id="IPR000719">
    <property type="entry name" value="Prot_kinase_dom"/>
</dbReference>
<dbReference type="GO" id="GO:0006914">
    <property type="term" value="P:autophagy"/>
    <property type="evidence" value="ECO:0007669"/>
    <property type="project" value="UniProtKB-ARBA"/>
</dbReference>
<evidence type="ECO:0000313" key="2">
    <source>
        <dbReference type="Proteomes" id="UP000694844"/>
    </source>
</evidence>
<keyword evidence="2" id="KW-1185">Reference proteome</keyword>